<reference evidence="5" key="1">
    <citation type="submission" date="2023-03" db="EMBL/GenBank/DDBJ databases">
        <authorList>
            <person name="Steffen K."/>
            <person name="Cardenas P."/>
        </authorList>
    </citation>
    <scope>NUCLEOTIDE SEQUENCE</scope>
</reference>
<name>A0AA35QRE0_GEOBA</name>
<keyword evidence="6" id="KW-1185">Reference proteome</keyword>
<dbReference type="CDD" id="cd01670">
    <property type="entry name" value="Death"/>
    <property type="match status" value="1"/>
</dbReference>
<dbReference type="PANTHER" id="PTHR15077">
    <property type="entry name" value="FAS-ASSOCIATING DEATH DOMAIN-CONTAINING PROTEIN FADD"/>
    <property type="match status" value="1"/>
</dbReference>
<feature type="compositionally biased region" description="Low complexity" evidence="2">
    <location>
        <begin position="135"/>
        <end position="161"/>
    </location>
</feature>
<dbReference type="InterPro" id="IPR000938">
    <property type="entry name" value="CAP-Gly_domain"/>
</dbReference>
<keyword evidence="5" id="KW-0378">Hydrolase</keyword>
<dbReference type="Pfam" id="PF00531">
    <property type="entry name" value="Death"/>
    <property type="match status" value="1"/>
</dbReference>
<dbReference type="Proteomes" id="UP001174909">
    <property type="component" value="Unassembled WGS sequence"/>
</dbReference>
<dbReference type="InterPro" id="IPR000488">
    <property type="entry name" value="Death_dom"/>
</dbReference>
<dbReference type="SUPFAM" id="SSF47986">
    <property type="entry name" value="DEATH domain"/>
    <property type="match status" value="1"/>
</dbReference>
<dbReference type="PROSITE" id="PS50084">
    <property type="entry name" value="KH_TYPE_1"/>
    <property type="match status" value="1"/>
</dbReference>
<dbReference type="EMBL" id="CASHTH010000001">
    <property type="protein sequence ID" value="CAI7988517.1"/>
    <property type="molecule type" value="Genomic_DNA"/>
</dbReference>
<feature type="domain" description="CAP-Gly" evidence="4">
    <location>
        <begin position="214"/>
        <end position="251"/>
    </location>
</feature>
<dbReference type="EMBL" id="CASHTH010000001">
    <property type="protein sequence ID" value="CAI7988518.1"/>
    <property type="molecule type" value="Genomic_DNA"/>
</dbReference>
<dbReference type="Pfam" id="PF00013">
    <property type="entry name" value="KH_1"/>
    <property type="match status" value="1"/>
</dbReference>
<evidence type="ECO:0000259" key="4">
    <source>
        <dbReference type="PROSITE" id="PS50245"/>
    </source>
</evidence>
<dbReference type="PROSITE" id="PS50017">
    <property type="entry name" value="DEATH_DOMAIN"/>
    <property type="match status" value="1"/>
</dbReference>
<gene>
    <name evidence="5" type="ORF">GBAR_LOCUS3</name>
</gene>
<dbReference type="InterPro" id="IPR011029">
    <property type="entry name" value="DEATH-like_dom_sf"/>
</dbReference>
<evidence type="ECO:0000313" key="6">
    <source>
        <dbReference type="Proteomes" id="UP001174909"/>
    </source>
</evidence>
<dbReference type="Gene3D" id="3.30.310.210">
    <property type="match status" value="1"/>
</dbReference>
<dbReference type="GO" id="GO:0003723">
    <property type="term" value="F:RNA binding"/>
    <property type="evidence" value="ECO:0007669"/>
    <property type="project" value="UniProtKB-UniRule"/>
</dbReference>
<proteinExistence type="predicted"/>
<comment type="caution">
    <text evidence="5">The sequence shown here is derived from an EMBL/GenBank/DDBJ whole genome shotgun (WGS) entry which is preliminary data.</text>
</comment>
<dbReference type="Gene3D" id="2.30.30.190">
    <property type="entry name" value="CAP Gly-rich-like domain"/>
    <property type="match status" value="1"/>
</dbReference>
<accession>A0AA35QRE0</accession>
<dbReference type="Gene3D" id="1.10.533.10">
    <property type="entry name" value="Death Domain, Fas"/>
    <property type="match status" value="1"/>
</dbReference>
<dbReference type="Pfam" id="PF01302">
    <property type="entry name" value="CAP_GLY"/>
    <property type="match status" value="1"/>
</dbReference>
<feature type="compositionally biased region" description="Polar residues" evidence="2">
    <location>
        <begin position="286"/>
        <end position="295"/>
    </location>
</feature>
<evidence type="ECO:0000256" key="1">
    <source>
        <dbReference type="PROSITE-ProRule" id="PRU00117"/>
    </source>
</evidence>
<dbReference type="PROSITE" id="PS50245">
    <property type="entry name" value="CAP_GLY_2"/>
    <property type="match status" value="1"/>
</dbReference>
<feature type="compositionally biased region" description="Polar residues" evidence="2">
    <location>
        <begin position="162"/>
        <end position="177"/>
    </location>
</feature>
<feature type="region of interest" description="Disordered" evidence="2">
    <location>
        <begin position="133"/>
        <end position="177"/>
    </location>
</feature>
<organism evidence="5 6">
    <name type="scientific">Geodia barretti</name>
    <name type="common">Barrett's horny sponge</name>
    <dbReference type="NCBI Taxonomy" id="519541"/>
    <lineage>
        <taxon>Eukaryota</taxon>
        <taxon>Metazoa</taxon>
        <taxon>Porifera</taxon>
        <taxon>Demospongiae</taxon>
        <taxon>Heteroscleromorpha</taxon>
        <taxon>Tetractinellida</taxon>
        <taxon>Astrophorina</taxon>
        <taxon>Geodiidae</taxon>
        <taxon>Geodia</taxon>
    </lineage>
</organism>
<dbReference type="AlphaFoldDB" id="A0AA35QRE0"/>
<evidence type="ECO:0000313" key="5">
    <source>
        <dbReference type="EMBL" id="CAI7988517.1"/>
    </source>
</evidence>
<dbReference type="SUPFAM" id="SSF54791">
    <property type="entry name" value="Eukaryotic type KH-domain (KH-domain type I)"/>
    <property type="match status" value="1"/>
</dbReference>
<dbReference type="SUPFAM" id="SSF74924">
    <property type="entry name" value="Cap-Gly domain"/>
    <property type="match status" value="1"/>
</dbReference>
<dbReference type="InterPro" id="IPR004088">
    <property type="entry name" value="KH_dom_type_1"/>
</dbReference>
<sequence length="437" mass="47741">MAEMSAGENQLARVIRELKELIGGKWKAVARELEFSTTDIDAIVCRDEHDLKEQIHRFFEQWKMREGRGASVQKLIEAVRAAGLRTILDDLQRALPELECGGIMPVQETARDAATRGTPTSERDLVRMKRLQKMSISDDPSFQPSSSPSGPRRSASSPSNSQTATELAKNSETSPIKAGVSSSFEVGQLVKVDHKPKPWYGVIYYIGPVNTDCPGTFAGVEMDEVVEGGHSGKFLGKRYFTCDDGHGLMLPLSRLKLDDRFDPPSLKGGSTNAGGDDVERDKHMPSTPTQPTASRKPSDPPSPDLMKGAAAKPTQKEMPGVFESTDSPETGDGGEIGCLAFECPGDVAGFVIGRDGKNRRVVESKTDTKIRVEKKEVTRQPNTRVVIIGEKENCKKALFLIVQNLRRKTALHIATTETIDIPSQHCGRVIGRKGGKC</sequence>
<dbReference type="InterPro" id="IPR036612">
    <property type="entry name" value="KH_dom_type_1_sf"/>
</dbReference>
<protein>
    <submittedName>
        <fullName evidence="5">Ubiquitin carboxyl-terminal hydrolase CYLD</fullName>
    </submittedName>
</protein>
<feature type="region of interest" description="Disordered" evidence="2">
    <location>
        <begin position="261"/>
        <end position="329"/>
    </location>
</feature>
<evidence type="ECO:0000259" key="3">
    <source>
        <dbReference type="PROSITE" id="PS50017"/>
    </source>
</evidence>
<dbReference type="GO" id="GO:0007165">
    <property type="term" value="P:signal transduction"/>
    <property type="evidence" value="ECO:0007669"/>
    <property type="project" value="InterPro"/>
</dbReference>
<dbReference type="InterPro" id="IPR036859">
    <property type="entry name" value="CAP-Gly_dom_sf"/>
</dbReference>
<dbReference type="SMART" id="SM01052">
    <property type="entry name" value="CAP_GLY"/>
    <property type="match status" value="1"/>
</dbReference>
<dbReference type="SMART" id="SM00322">
    <property type="entry name" value="KH"/>
    <property type="match status" value="1"/>
</dbReference>
<dbReference type="InterPro" id="IPR016729">
    <property type="entry name" value="FADD"/>
</dbReference>
<dbReference type="SMART" id="SM00005">
    <property type="entry name" value="DEATH"/>
    <property type="match status" value="1"/>
</dbReference>
<feature type="domain" description="Death" evidence="3">
    <location>
        <begin position="11"/>
        <end position="95"/>
    </location>
</feature>
<keyword evidence="1" id="KW-0694">RNA-binding</keyword>
<dbReference type="CDD" id="cd00105">
    <property type="entry name" value="KH-I"/>
    <property type="match status" value="1"/>
</dbReference>
<dbReference type="InterPro" id="IPR004087">
    <property type="entry name" value="KH_dom"/>
</dbReference>
<dbReference type="GO" id="GO:0016787">
    <property type="term" value="F:hydrolase activity"/>
    <property type="evidence" value="ECO:0007669"/>
    <property type="project" value="UniProtKB-KW"/>
</dbReference>
<evidence type="ECO:0000256" key="2">
    <source>
        <dbReference type="SAM" id="MobiDB-lite"/>
    </source>
</evidence>